<dbReference type="Gene3D" id="1.20.1560.10">
    <property type="entry name" value="ABC transporter type 1, transmembrane domain"/>
    <property type="match status" value="1"/>
</dbReference>
<dbReference type="AlphaFoldDB" id="A0A939BB32"/>
<evidence type="ECO:0000256" key="2">
    <source>
        <dbReference type="ARBA" id="ARBA00022692"/>
    </source>
</evidence>
<dbReference type="PROSITE" id="PS50929">
    <property type="entry name" value="ABC_TM1F"/>
    <property type="match status" value="1"/>
</dbReference>
<keyword evidence="3 5" id="KW-1133">Transmembrane helix</keyword>
<name>A0A939BB32_9CLOT</name>
<comment type="caution">
    <text evidence="7">The sequence shown here is derived from an EMBL/GenBank/DDBJ whole genome shotgun (WGS) entry which is preliminary data.</text>
</comment>
<evidence type="ECO:0000259" key="6">
    <source>
        <dbReference type="PROSITE" id="PS50929"/>
    </source>
</evidence>
<accession>A0A939BB32</accession>
<evidence type="ECO:0000313" key="8">
    <source>
        <dbReference type="Proteomes" id="UP000713880"/>
    </source>
</evidence>
<feature type="domain" description="ABC transmembrane type-1" evidence="6">
    <location>
        <begin position="26"/>
        <end position="311"/>
    </location>
</feature>
<feature type="transmembrane region" description="Helical" evidence="5">
    <location>
        <begin position="168"/>
        <end position="186"/>
    </location>
</feature>
<proteinExistence type="predicted"/>
<dbReference type="RefSeq" id="WP_204908079.1">
    <property type="nucleotide sequence ID" value="NZ_JACJLV010000005.1"/>
</dbReference>
<keyword evidence="4 5" id="KW-0472">Membrane</keyword>
<dbReference type="GO" id="GO:0140359">
    <property type="term" value="F:ABC-type transporter activity"/>
    <property type="evidence" value="ECO:0007669"/>
    <property type="project" value="InterPro"/>
</dbReference>
<dbReference type="InterPro" id="IPR011527">
    <property type="entry name" value="ABC1_TM_dom"/>
</dbReference>
<keyword evidence="7" id="KW-0547">Nucleotide-binding</keyword>
<reference evidence="7" key="1">
    <citation type="submission" date="2020-08" db="EMBL/GenBank/DDBJ databases">
        <authorList>
            <person name="Cejkova D."/>
            <person name="Kubasova T."/>
            <person name="Jahodarova E."/>
            <person name="Rychlik I."/>
        </authorList>
    </citation>
    <scope>NUCLEOTIDE SEQUENCE</scope>
    <source>
        <strain evidence="7">An420c</strain>
    </source>
</reference>
<dbReference type="GO" id="GO:0005886">
    <property type="term" value="C:plasma membrane"/>
    <property type="evidence" value="ECO:0007669"/>
    <property type="project" value="UniProtKB-SubCell"/>
</dbReference>
<dbReference type="Pfam" id="PF00664">
    <property type="entry name" value="ABC_membrane"/>
    <property type="match status" value="1"/>
</dbReference>
<organism evidence="7 8">
    <name type="scientific">Mordavella massiliensis</name>
    <dbReference type="NCBI Taxonomy" id="1871024"/>
    <lineage>
        <taxon>Bacteria</taxon>
        <taxon>Bacillati</taxon>
        <taxon>Bacillota</taxon>
        <taxon>Clostridia</taxon>
        <taxon>Eubacteriales</taxon>
        <taxon>Clostridiaceae</taxon>
        <taxon>Mordavella</taxon>
    </lineage>
</organism>
<evidence type="ECO:0000313" key="7">
    <source>
        <dbReference type="EMBL" id="MBM6826014.1"/>
    </source>
</evidence>
<comment type="subcellular location">
    <subcellularLocation>
        <location evidence="1">Cell membrane</location>
        <topology evidence="1">Multi-pass membrane protein</topology>
    </subcellularLocation>
</comment>
<dbReference type="InterPro" id="IPR036640">
    <property type="entry name" value="ABC1_TM_sf"/>
</dbReference>
<evidence type="ECO:0000256" key="3">
    <source>
        <dbReference type="ARBA" id="ARBA00022989"/>
    </source>
</evidence>
<evidence type="ECO:0000256" key="4">
    <source>
        <dbReference type="ARBA" id="ARBA00023136"/>
    </source>
</evidence>
<keyword evidence="2 5" id="KW-0812">Transmembrane</keyword>
<keyword evidence="7" id="KW-0067">ATP-binding</keyword>
<reference evidence="7" key="2">
    <citation type="journal article" date="2021" name="Sci. Rep.">
        <title>The distribution of antibiotic resistance genes in chicken gut microbiota commensals.</title>
        <authorList>
            <person name="Juricova H."/>
            <person name="Matiasovicova J."/>
            <person name="Kubasova T."/>
            <person name="Cejkova D."/>
            <person name="Rychlik I."/>
        </authorList>
    </citation>
    <scope>NUCLEOTIDE SEQUENCE</scope>
    <source>
        <strain evidence="7">An420c</strain>
    </source>
</reference>
<dbReference type="Proteomes" id="UP000713880">
    <property type="component" value="Unassembled WGS sequence"/>
</dbReference>
<feature type="transmembrane region" description="Helical" evidence="5">
    <location>
        <begin position="138"/>
        <end position="162"/>
    </location>
</feature>
<feature type="transmembrane region" description="Helical" evidence="5">
    <location>
        <begin position="282"/>
        <end position="299"/>
    </location>
</feature>
<feature type="transmembrane region" description="Helical" evidence="5">
    <location>
        <begin position="26"/>
        <end position="44"/>
    </location>
</feature>
<dbReference type="EMBL" id="JACJLV010000005">
    <property type="protein sequence ID" value="MBM6826014.1"/>
    <property type="molecule type" value="Genomic_DNA"/>
</dbReference>
<sequence length="321" mass="36772">MRKIHKAKEIWKDFWIIMAIRPADTLKALAGSALVAGAWFLIQFTNSCLLRTVAGYGQESRNIVVILLFLFGLYCVSRIPTISGYWLSGLSAERIVGSMNKRQLRSWLFCSREKRLQMSEGKVLSLLLNDSGNVMSDFLFMGFTIHFVEPFLLGILSILVFALWKPVILLPFLILGMPSAILNRFFQKKVKEYSALQRETFDGHTSFFQYLSEQLTTIRESGIQNVLLEKGERTIRRAVSAEQKKENTLRYAQFVSNLLEDTGLISSVAVCILLMSRQKIQMADLAFIFALAPFIFRFFNCFTNTWNYLTDVYTSVRSKRG</sequence>
<keyword evidence="8" id="KW-1185">Reference proteome</keyword>
<evidence type="ECO:0000256" key="5">
    <source>
        <dbReference type="SAM" id="Phobius"/>
    </source>
</evidence>
<evidence type="ECO:0000256" key="1">
    <source>
        <dbReference type="ARBA" id="ARBA00004651"/>
    </source>
</evidence>
<feature type="transmembrane region" description="Helical" evidence="5">
    <location>
        <begin position="64"/>
        <end position="87"/>
    </location>
</feature>
<dbReference type="GO" id="GO:0005524">
    <property type="term" value="F:ATP binding"/>
    <property type="evidence" value="ECO:0007669"/>
    <property type="project" value="UniProtKB-KW"/>
</dbReference>
<gene>
    <name evidence="7" type="ORF">H6A13_02690</name>
</gene>
<dbReference type="SUPFAM" id="SSF90123">
    <property type="entry name" value="ABC transporter transmembrane region"/>
    <property type="match status" value="1"/>
</dbReference>
<protein>
    <submittedName>
        <fullName evidence="7">ABC transporter ATP-binding protein</fullName>
    </submittedName>
</protein>